<dbReference type="Pfam" id="PF13520">
    <property type="entry name" value="AA_permease_2"/>
    <property type="match status" value="1"/>
</dbReference>
<feature type="region of interest" description="Disordered" evidence="6">
    <location>
        <begin position="1"/>
        <end position="25"/>
    </location>
</feature>
<evidence type="ECO:0008006" key="10">
    <source>
        <dbReference type="Google" id="ProtNLM"/>
    </source>
</evidence>
<dbReference type="AlphaFoldDB" id="A0A3D8SNU2"/>
<feature type="transmembrane region" description="Helical" evidence="7">
    <location>
        <begin position="417"/>
        <end position="435"/>
    </location>
</feature>
<keyword evidence="5 7" id="KW-0472">Membrane</keyword>
<dbReference type="STRING" id="1849047.A0A3D8SNU2"/>
<feature type="transmembrane region" description="Helical" evidence="7">
    <location>
        <begin position="117"/>
        <end position="138"/>
    </location>
</feature>
<evidence type="ECO:0000313" key="8">
    <source>
        <dbReference type="EMBL" id="RDW87999.1"/>
    </source>
</evidence>
<comment type="caution">
    <text evidence="8">The sequence shown here is derived from an EMBL/GenBank/DDBJ whole genome shotgun (WGS) entry which is preliminary data.</text>
</comment>
<protein>
    <recommendedName>
        <fullName evidence="10">GABA permease</fullName>
    </recommendedName>
</protein>
<dbReference type="GO" id="GO:0016020">
    <property type="term" value="C:membrane"/>
    <property type="evidence" value="ECO:0007669"/>
    <property type="project" value="UniProtKB-SubCell"/>
</dbReference>
<keyword evidence="3 7" id="KW-0812">Transmembrane</keyword>
<feature type="transmembrane region" description="Helical" evidence="7">
    <location>
        <begin position="315"/>
        <end position="337"/>
    </location>
</feature>
<evidence type="ECO:0000256" key="5">
    <source>
        <dbReference type="ARBA" id="ARBA00023136"/>
    </source>
</evidence>
<dbReference type="OrthoDB" id="3257095at2759"/>
<comment type="subcellular location">
    <subcellularLocation>
        <location evidence="1">Membrane</location>
        <topology evidence="1">Multi-pass membrane protein</topology>
    </subcellularLocation>
</comment>
<dbReference type="PIRSF" id="PIRSF006060">
    <property type="entry name" value="AA_transporter"/>
    <property type="match status" value="1"/>
</dbReference>
<gene>
    <name evidence="8" type="ORF">BP6252_00031</name>
</gene>
<feature type="transmembrane region" description="Helical" evidence="7">
    <location>
        <begin position="518"/>
        <end position="538"/>
    </location>
</feature>
<dbReference type="InterPro" id="IPR002293">
    <property type="entry name" value="AA/rel_permease1"/>
</dbReference>
<evidence type="ECO:0000256" key="3">
    <source>
        <dbReference type="ARBA" id="ARBA00022692"/>
    </source>
</evidence>
<accession>A0A3D8SNU2</accession>
<dbReference type="Gene3D" id="1.20.1740.10">
    <property type="entry name" value="Amino acid/polyamine transporter I"/>
    <property type="match status" value="1"/>
</dbReference>
<dbReference type="EMBL" id="PDLM01000001">
    <property type="protein sequence ID" value="RDW87999.1"/>
    <property type="molecule type" value="Genomic_DNA"/>
</dbReference>
<sequence length="554" mass="61594">MSSVPELQPDRDNPAYGKSDFQKSSTEVSKTKYSLDGVDDSHIIQEIGGLEHGGTGFTKNDQHDMYRMGQIQELRRSYRPLSALSFATVLTAIWEYLMMANTQGLIDGGLAGLFWSYIWTFVGFGFVILSLAEMASMAPISGGQYHWVSEFAPPRYQKILSYVTGWMSVCSWQAGNASGSYLTGTIVQALLQINNASYQPTNFQYQWQGTLFMFAMVLILYVFNVYLARLWPKVQNGLMLLHILGFLVVVIVLWVMAPHQSAKAVFTEFTNYGGWSSMGLSLMVGQITGIYSLVGSDASAHMAEEVRDAGRYVPIAIFWSYIGNGILAIIFLVTYLFSIDNLDDALNDPTGYPFIYVFQSAMPLSGTNALTILSLILVIAANISFNASTARQTFAFARDKGLPFSDWISRVNSDKEVPVNAIIVTCSITILLSLINIGSSVAFNAIISLQIVALMLTYTCSISCVLYRRLVHPELLPSARWSLGRWGVPVNIIGILFAAFSFFWSFWPNSIPVNAQNFNWSVVLFLGVLGISLVQYYFQGRKIYVGPVTKVRHE</sequence>
<keyword evidence="9" id="KW-1185">Reference proteome</keyword>
<dbReference type="PANTHER" id="PTHR45649:SF4">
    <property type="entry name" value="TRANSPORTER, PUTATIVE (EUROFUNG)-RELATED"/>
    <property type="match status" value="1"/>
</dbReference>
<feature type="transmembrane region" description="Helical" evidence="7">
    <location>
        <begin position="239"/>
        <end position="257"/>
    </location>
</feature>
<proteinExistence type="predicted"/>
<reference evidence="8 9" key="1">
    <citation type="journal article" date="2018" name="IMA Fungus">
        <title>IMA Genome-F 9: Draft genome sequence of Annulohypoxylon stygium, Aspergillus mulundensis, Berkeleyomyces basicola (syn. Thielaviopsis basicola), Ceratocystis smalleyi, two Cercospora beticola strains, Coleophoma cylindrospora, Fusarium fracticaudum, Phialophora cf. hyalina, and Morchella septimelata.</title>
        <authorList>
            <person name="Wingfield B.D."/>
            <person name="Bills G.F."/>
            <person name="Dong Y."/>
            <person name="Huang W."/>
            <person name="Nel W.J."/>
            <person name="Swalarsk-Parry B.S."/>
            <person name="Vaghefi N."/>
            <person name="Wilken P.M."/>
            <person name="An Z."/>
            <person name="de Beer Z.W."/>
            <person name="De Vos L."/>
            <person name="Chen L."/>
            <person name="Duong T.A."/>
            <person name="Gao Y."/>
            <person name="Hammerbacher A."/>
            <person name="Kikkert J.R."/>
            <person name="Li Y."/>
            <person name="Li H."/>
            <person name="Li K."/>
            <person name="Li Q."/>
            <person name="Liu X."/>
            <person name="Ma X."/>
            <person name="Naidoo K."/>
            <person name="Pethybridge S.J."/>
            <person name="Sun J."/>
            <person name="Steenkamp E.T."/>
            <person name="van der Nest M.A."/>
            <person name="van Wyk S."/>
            <person name="Wingfield M.J."/>
            <person name="Xiong C."/>
            <person name="Yue Q."/>
            <person name="Zhang X."/>
        </authorList>
    </citation>
    <scope>NUCLEOTIDE SEQUENCE [LARGE SCALE GENOMIC DNA]</scope>
    <source>
        <strain evidence="8 9">BP6252</strain>
    </source>
</reference>
<feature type="transmembrane region" description="Helical" evidence="7">
    <location>
        <begin position="207"/>
        <end position="227"/>
    </location>
</feature>
<dbReference type="Proteomes" id="UP000256645">
    <property type="component" value="Unassembled WGS sequence"/>
</dbReference>
<keyword evidence="4 7" id="KW-1133">Transmembrane helix</keyword>
<feature type="transmembrane region" description="Helical" evidence="7">
    <location>
        <begin position="488"/>
        <end position="506"/>
    </location>
</feature>
<evidence type="ECO:0000256" key="7">
    <source>
        <dbReference type="SAM" id="Phobius"/>
    </source>
</evidence>
<feature type="transmembrane region" description="Helical" evidence="7">
    <location>
        <begin position="441"/>
        <end position="467"/>
    </location>
</feature>
<evidence type="ECO:0000256" key="2">
    <source>
        <dbReference type="ARBA" id="ARBA00022448"/>
    </source>
</evidence>
<organism evidence="8 9">
    <name type="scientific">Coleophoma cylindrospora</name>
    <dbReference type="NCBI Taxonomy" id="1849047"/>
    <lineage>
        <taxon>Eukaryota</taxon>
        <taxon>Fungi</taxon>
        <taxon>Dikarya</taxon>
        <taxon>Ascomycota</taxon>
        <taxon>Pezizomycotina</taxon>
        <taxon>Leotiomycetes</taxon>
        <taxon>Helotiales</taxon>
        <taxon>Dermateaceae</taxon>
        <taxon>Coleophoma</taxon>
    </lineage>
</organism>
<evidence type="ECO:0000256" key="1">
    <source>
        <dbReference type="ARBA" id="ARBA00004141"/>
    </source>
</evidence>
<evidence type="ECO:0000256" key="6">
    <source>
        <dbReference type="SAM" id="MobiDB-lite"/>
    </source>
</evidence>
<feature type="transmembrane region" description="Helical" evidence="7">
    <location>
        <begin position="357"/>
        <end position="381"/>
    </location>
</feature>
<name>A0A3D8SNU2_9HELO</name>
<evidence type="ECO:0000313" key="9">
    <source>
        <dbReference type="Proteomes" id="UP000256645"/>
    </source>
</evidence>
<dbReference type="GO" id="GO:0022857">
    <property type="term" value="F:transmembrane transporter activity"/>
    <property type="evidence" value="ECO:0007669"/>
    <property type="project" value="InterPro"/>
</dbReference>
<feature type="transmembrane region" description="Helical" evidence="7">
    <location>
        <begin position="272"/>
        <end position="294"/>
    </location>
</feature>
<keyword evidence="2" id="KW-0813">Transport</keyword>
<dbReference type="PANTHER" id="PTHR45649">
    <property type="entry name" value="AMINO-ACID PERMEASE BAT1"/>
    <property type="match status" value="1"/>
</dbReference>
<evidence type="ECO:0000256" key="4">
    <source>
        <dbReference type="ARBA" id="ARBA00022989"/>
    </source>
</evidence>
<feature type="transmembrane region" description="Helical" evidence="7">
    <location>
        <begin position="77"/>
        <end position="97"/>
    </location>
</feature>